<feature type="compositionally biased region" description="Polar residues" evidence="7">
    <location>
        <begin position="2430"/>
        <end position="2444"/>
    </location>
</feature>
<evidence type="ECO:0000313" key="12">
    <source>
        <dbReference type="Proteomes" id="UP000594260"/>
    </source>
</evidence>
<dbReference type="OrthoDB" id="430044at2759"/>
<reference evidence="11" key="1">
    <citation type="submission" date="2021-01" db="UniProtKB">
        <authorList>
            <consortium name="EnsemblMetazoa"/>
        </authorList>
    </citation>
    <scope>IDENTIFICATION</scope>
</reference>
<keyword evidence="2 9" id="KW-0732">Signal</keyword>
<evidence type="ECO:0000256" key="3">
    <source>
        <dbReference type="ARBA" id="ARBA00022737"/>
    </source>
</evidence>
<dbReference type="Pfam" id="PF03160">
    <property type="entry name" value="Calx-beta"/>
    <property type="match status" value="1"/>
</dbReference>
<proteinExistence type="inferred from homology"/>
<dbReference type="GO" id="GO:0009653">
    <property type="term" value="P:anatomical structure morphogenesis"/>
    <property type="evidence" value="ECO:0007669"/>
    <property type="project" value="TreeGrafter"/>
</dbReference>
<dbReference type="InterPro" id="IPR003644">
    <property type="entry name" value="Calx_beta"/>
</dbReference>
<feature type="chain" id="PRO_5029842001" description="Calx-beta domain-containing protein" evidence="9">
    <location>
        <begin position="23"/>
        <end position="2468"/>
    </location>
</feature>
<feature type="region of interest" description="Disordered" evidence="7">
    <location>
        <begin position="2080"/>
        <end position="2101"/>
    </location>
</feature>
<dbReference type="InterPro" id="IPR038081">
    <property type="entry name" value="CalX-like_sf"/>
</dbReference>
<dbReference type="GO" id="GO:0007154">
    <property type="term" value="P:cell communication"/>
    <property type="evidence" value="ECO:0007669"/>
    <property type="project" value="InterPro"/>
</dbReference>
<dbReference type="InterPro" id="IPR039005">
    <property type="entry name" value="CSPG_rpt"/>
</dbReference>
<dbReference type="PANTHER" id="PTHR45739">
    <property type="entry name" value="MATRIX PROTEIN, PUTATIVE-RELATED"/>
    <property type="match status" value="1"/>
</dbReference>
<dbReference type="GeneID" id="111254133"/>
<dbReference type="PANTHER" id="PTHR45739:SF8">
    <property type="entry name" value="FRAS1-RELATED EXTRACELLULAR MATRIX PROTEIN 1"/>
    <property type="match status" value="1"/>
</dbReference>
<dbReference type="EnsemblMetazoa" id="XM_022814686">
    <property type="protein sequence ID" value="XP_022670421"/>
    <property type="gene ID" value="LOC111254133"/>
</dbReference>
<dbReference type="GO" id="GO:0016020">
    <property type="term" value="C:membrane"/>
    <property type="evidence" value="ECO:0007669"/>
    <property type="project" value="InterPro"/>
</dbReference>
<dbReference type="InterPro" id="IPR051561">
    <property type="entry name" value="FRAS1_ECM"/>
</dbReference>
<accession>A0A7M7KVQ0</accession>
<keyword evidence="3" id="KW-0677">Repeat</keyword>
<dbReference type="PROSITE" id="PS51854">
    <property type="entry name" value="CSPG"/>
    <property type="match status" value="1"/>
</dbReference>
<keyword evidence="5" id="KW-0325">Glycoprotein</keyword>
<evidence type="ECO:0000256" key="6">
    <source>
        <dbReference type="PROSITE-ProRule" id="PRU01201"/>
    </source>
</evidence>
<evidence type="ECO:0000256" key="1">
    <source>
        <dbReference type="ARBA" id="ARBA00005529"/>
    </source>
</evidence>
<keyword evidence="8" id="KW-1133">Transmembrane helix</keyword>
<evidence type="ECO:0000313" key="11">
    <source>
        <dbReference type="EnsemblMetazoa" id="XP_022670421"/>
    </source>
</evidence>
<keyword evidence="12" id="KW-1185">Reference proteome</keyword>
<feature type="transmembrane region" description="Helical" evidence="8">
    <location>
        <begin position="2362"/>
        <end position="2384"/>
    </location>
</feature>
<dbReference type="SUPFAM" id="SSF141072">
    <property type="entry name" value="CalX-like"/>
    <property type="match status" value="1"/>
</dbReference>
<dbReference type="Pfam" id="PF16184">
    <property type="entry name" value="Cadherin_3"/>
    <property type="match status" value="2"/>
</dbReference>
<evidence type="ECO:0000256" key="4">
    <source>
        <dbReference type="ARBA" id="ARBA00022837"/>
    </source>
</evidence>
<feature type="repeat" description="CSPG" evidence="6">
    <location>
        <begin position="1091"/>
        <end position="1180"/>
    </location>
</feature>
<evidence type="ECO:0000256" key="7">
    <source>
        <dbReference type="SAM" id="MobiDB-lite"/>
    </source>
</evidence>
<name>A0A7M7KVQ0_VARDE</name>
<dbReference type="KEGG" id="vde:111254133"/>
<dbReference type="Gene3D" id="2.60.40.2030">
    <property type="match status" value="1"/>
</dbReference>
<dbReference type="OMA" id="ATCENES"/>
<protein>
    <recommendedName>
        <fullName evidence="10">Calx-beta domain-containing protein</fullName>
    </recommendedName>
</protein>
<organism evidence="11 12">
    <name type="scientific">Varroa destructor</name>
    <name type="common">Honeybee mite</name>
    <dbReference type="NCBI Taxonomy" id="109461"/>
    <lineage>
        <taxon>Eukaryota</taxon>
        <taxon>Metazoa</taxon>
        <taxon>Ecdysozoa</taxon>
        <taxon>Arthropoda</taxon>
        <taxon>Chelicerata</taxon>
        <taxon>Arachnida</taxon>
        <taxon>Acari</taxon>
        <taxon>Parasitiformes</taxon>
        <taxon>Mesostigmata</taxon>
        <taxon>Gamasina</taxon>
        <taxon>Dermanyssoidea</taxon>
        <taxon>Varroidae</taxon>
        <taxon>Varroa</taxon>
    </lineage>
</organism>
<evidence type="ECO:0000256" key="2">
    <source>
        <dbReference type="ARBA" id="ARBA00022729"/>
    </source>
</evidence>
<evidence type="ECO:0000256" key="9">
    <source>
        <dbReference type="SAM" id="SignalP"/>
    </source>
</evidence>
<feature type="region of interest" description="Disordered" evidence="7">
    <location>
        <begin position="2264"/>
        <end position="2297"/>
    </location>
</feature>
<evidence type="ECO:0000256" key="8">
    <source>
        <dbReference type="SAM" id="Phobius"/>
    </source>
</evidence>
<feature type="region of interest" description="Disordered" evidence="7">
    <location>
        <begin position="2430"/>
        <end position="2468"/>
    </location>
</feature>
<dbReference type="RefSeq" id="XP_022670421.1">
    <property type="nucleotide sequence ID" value="XM_022814686.1"/>
</dbReference>
<keyword evidence="8" id="KW-0812">Transmembrane</keyword>
<dbReference type="InParanoid" id="A0A7M7KVQ0"/>
<evidence type="ECO:0000259" key="10">
    <source>
        <dbReference type="Pfam" id="PF03160"/>
    </source>
</evidence>
<keyword evidence="4" id="KW-0106">Calcium</keyword>
<sequence length="2468" mass="275414">MAPQCLLLVLGVWTLLETTVKGIRVERVHIKLLRGTSGTVDAFKGCTNVTLLNQNLLSSRIIELSFQPDCEGQVYYSHYGSLEPKEFVTEFLAQTNQLAHIITIHFVVEENRDMKRIFRASGRVLILRPNQSLSTILNLHNCYARLLRPPRYRKLIGSCGGSLYEWQNCENLQDVQYAEQTDLDDFVLAIRQDKEVNVLIYLVEKLQPPEPSFASSLRVEMAPGILSAVRHNVLSTDDMAAYFRVRRSPSECSFCRANSRTKIKQFSQRDIDNLEVALLCDKLDESSAELLEMEMDLVNVLGHVSYERFVLTVSKTNYKADVSYEDVIVNGNSSAPFLVQGDKDDRFWTVDGLNRGILLREGASVDQFAANLALEYSSTTNIISTDNLVLQPDQQTFQFLVPIIVLPSNIYYYVNFQEFSVLIGRTTTLARNLINLPDPVFLGDLVFIVSKPLPASGEFLLEGKRSTSFSLQDVFSLKVSYRSSPAAKPGQEHILLVCSNSAFVTEVVTTVHYDHHLNDKSIPKKAKESDLQMKVGALGMAVERVPFERNHLHYEDSAAEGDSCPQDIFFKITSQLTDSASFSALNNNGKIADENGNALTEFTQKDINRGRVFYYPPPSVLDRLQPRSLSFEFSVADRSGNKVNNHKFYIYLDSVKIVKSVTKNITVSSTQLPPVIPLGMDIISPAYNVSKSRFILKDPPKHGTLRDLENNVLTVGDIFTFNELINGVIRYVASSKTLSEDAFKLVVYDYSSDNDQIHHSKYVSINVQLRVDNARSSHSDADRLDTTSWQLKVIEGGSKSIDMLGSRLVMVESPKHGRVIIGNSLSQQGKAGVTSVTYLHSGDEVGLFEESDSFTVQNEDETNTRVEVVISPVDNSPPVVILPLEPKVVESGNVSLGIEVEDRDSEHFTCDIDEQPNYGWVTSSKGFVLTFDEKLIDSLVYVQNLHAQLEPRRDSFSFTCKDSMNTSPRHTLTIEILPANDEQPYLSIDDITALEGKIAPVKIKVTDRDLPRDPLTFQLTKPPASGIIGLLKANGELQTVEEFTDDDIDRVAYQQDGSEVSFDSFELTVSDGIYSVAFTARVHVLAVDDELPHVVVNRGLELGPKDIKEISDKFLMAQDKDSPDERIHFVITRPPRHGKVVIDSEQTSRFTQEDIKDRRIKYRHTSRLCCFNDSFEFKVTDGYNTGPVQSFSIDVSAPDIEEESLKPKSISLSSIAFGFRSSSNYSAILTERDLNENGVDWLRVLQQPTNGELQFREDGGGTLLEYTLRQEAVDHLRTKDSFRVLLKNEVVMEKVYVSAEWCWLLLEIEDENNSFLGDGLNITLLRKGAASSVDTILVLGASRVPMSLDRGRATVSLDVEIPPPAGKDSEVVIQLLETRGCLAHPSTKRIIPKEKLRSALVFEHTRYTVQEPKDGKMTVYLKVSRNDRSSEPFRFTAVTSGSTGFPGSASSDADFEPLNQEFELVGSSRSLLIPLKIIGDDEQENEETFYVLLKDSHSRKTVAKTSVTIIDGEVSAHSPYLRFISAPTIISLQKEGHQSDTVAGYQQRHRYHSHATKHSVILNRGYPLQCITECDERHPHFAPTSSLCVALRTQEETLKSGGSTGQTSDGAGPLFLLLSFRWKWALHPSDPLEPLRMPPRFVANSLQPGRLESFLLVPGSRLSCSVRLQLAPKEGYLGRNRGEERESALYHISDKGVCPSRDTSKDGDTHGNKTMSARGTMEPYVSTLRLVERSSAPRFELSVSIAHQDGLLPLISTFPILKEDYTFSAPQIATLTRHPCSNFINISALHSTLSLTSCTWLFRREFSLEELNLKCGATVDIHSGGVAELTAAEADNDHASSLSNEEMQALESSTFMLSLPLHVAYLQRTPCPSNMATNSQLRWNHVSLSNVLQLSFLYNKPTFTTNAADPSQLTTSDLHDGASVEVDEVRLSADGILKVRFHSNHFLRTRGRLVLHRKKDLWNASTVWATSGSDKILFRIQLERTLSDSKMEWILYSQQPVIRFSGNVSVLMYPCLLSSDDSDETAEECQLATESRYLEFLIPIEISAVAESVDRYSLVSILSLTKHKDVWIQPYNRSVQDSNNKAGQKEAQNESTGSDGETEIFAKGDIVYGKVGVVLSLDAMTPMFRANIERCYLCSSIDESISTRLPLTGKPCADHSKMSCIFKILDSADPYSVDMSLGGTQFGAVMMSQDPTSFDPEVLDAVRVKQRADGFAFRVAPLFEHTAATNFHSQSELDNRMDGRNVTRTYWHVHCVFTVDHENDNGYQPSADSTRDRRSTTFGMRPRSSRLNRHSLSPTRVTRESFRDILKDQNEDDIREGSALLLLESYDGYLASLGSEGSGLWHLLVTSLQHSSSSPLPLLFFLFAGCILFLIILLLLLSAVRFAKRAPRYQPPLKTAGTTSPGAQIINANNNHQVVTMHVFGPCEEQSNGKLKISSPNGSQEKILYPPPSPQSSRHVALAESDPS</sequence>
<feature type="signal peptide" evidence="9">
    <location>
        <begin position="1"/>
        <end position="22"/>
    </location>
</feature>
<comment type="similarity">
    <text evidence="1">Belongs to the FRAS1 family.</text>
</comment>
<evidence type="ECO:0000256" key="5">
    <source>
        <dbReference type="ARBA" id="ARBA00023180"/>
    </source>
</evidence>
<dbReference type="Proteomes" id="UP000594260">
    <property type="component" value="Unplaced"/>
</dbReference>
<keyword evidence="8" id="KW-0472">Membrane</keyword>
<feature type="domain" description="Calx-beta" evidence="10">
    <location>
        <begin position="1400"/>
        <end position="1511"/>
    </location>
</feature>